<dbReference type="Proteomes" id="UP000290624">
    <property type="component" value="Unassembled WGS sequence"/>
</dbReference>
<name>A0A4V1Q7K4_9ACTN</name>
<comment type="caution">
    <text evidence="3">The sequence shown here is derived from an EMBL/GenBank/DDBJ whole genome shotgun (WGS) entry which is preliminary data.</text>
</comment>
<evidence type="ECO:0008006" key="5">
    <source>
        <dbReference type="Google" id="ProtNLM"/>
    </source>
</evidence>
<evidence type="ECO:0000313" key="4">
    <source>
        <dbReference type="Proteomes" id="UP000290624"/>
    </source>
</evidence>
<accession>A0A4V1Q7K4</accession>
<feature type="transmembrane region" description="Helical" evidence="2">
    <location>
        <begin position="121"/>
        <end position="141"/>
    </location>
</feature>
<reference evidence="3 4" key="1">
    <citation type="submission" date="2018-01" db="EMBL/GenBank/DDBJ databases">
        <title>Lactibacter flavus gen. nov., sp. nov., a novel bacterium of the family Propionibacteriaceae isolated from raw milk and dairy products.</title>
        <authorList>
            <person name="Wenning M."/>
            <person name="Breitenwieser F."/>
            <person name="Huptas C."/>
            <person name="von Neubeck M."/>
            <person name="Busse H.-J."/>
            <person name="Scherer S."/>
        </authorList>
    </citation>
    <scope>NUCLEOTIDE SEQUENCE [LARGE SCALE GENOMIC DNA]</scope>
    <source>
        <strain evidence="3 4">VG341</strain>
    </source>
</reference>
<dbReference type="InterPro" id="IPR021517">
    <property type="entry name" value="DUF3180"/>
</dbReference>
<dbReference type="OrthoDB" id="10008191at2"/>
<keyword evidence="2" id="KW-0812">Transmembrane</keyword>
<protein>
    <recommendedName>
        <fullName evidence="5">DUF3180 domain-containing protein</fullName>
    </recommendedName>
</protein>
<keyword evidence="4" id="KW-1185">Reference proteome</keyword>
<dbReference type="AlphaFoldDB" id="A0A4V1Q7K4"/>
<gene>
    <name evidence="3" type="ORF">C1706_03165</name>
</gene>
<feature type="transmembrane region" description="Helical" evidence="2">
    <location>
        <begin position="198"/>
        <end position="218"/>
    </location>
</feature>
<evidence type="ECO:0000256" key="1">
    <source>
        <dbReference type="SAM" id="MobiDB-lite"/>
    </source>
</evidence>
<keyword evidence="2" id="KW-0472">Membrane</keyword>
<feature type="transmembrane region" description="Helical" evidence="2">
    <location>
        <begin position="88"/>
        <end position="109"/>
    </location>
</feature>
<proteinExistence type="predicted"/>
<evidence type="ECO:0000256" key="2">
    <source>
        <dbReference type="SAM" id="Phobius"/>
    </source>
</evidence>
<dbReference type="Pfam" id="PF11377">
    <property type="entry name" value="DUF3180"/>
    <property type="match status" value="1"/>
</dbReference>
<evidence type="ECO:0000313" key="3">
    <source>
        <dbReference type="EMBL" id="RXW32898.1"/>
    </source>
</evidence>
<dbReference type="EMBL" id="PPCV01000002">
    <property type="protein sequence ID" value="RXW32898.1"/>
    <property type="molecule type" value="Genomic_DNA"/>
</dbReference>
<feature type="region of interest" description="Disordered" evidence="1">
    <location>
        <begin position="1"/>
        <end position="61"/>
    </location>
</feature>
<sequence>MGTTHSRYRPHRCGRAAQRRSGADAAAPSSPRACFRPGALAGSGRGRRGSRARAGCGPSLGVARTRRATPRRVGRLVVSEPTIEPTRAVAVVLSAALGLVGVGLLLAWWQGLGHALPIPGIVAWASPLLIAVGIVVLAIRTRRTLARDAGGVAPRQAVIRLLLGKTSLLAGAFLAGGYAALVLLALPALPAPLAITRVIHGGIAVIASVACSVAGRLLENACRVPPSSGDTDANTPAR</sequence>
<feature type="transmembrane region" description="Helical" evidence="2">
    <location>
        <begin position="162"/>
        <end position="186"/>
    </location>
</feature>
<feature type="compositionally biased region" description="Basic residues" evidence="1">
    <location>
        <begin position="1"/>
        <end position="18"/>
    </location>
</feature>
<keyword evidence="2" id="KW-1133">Transmembrane helix</keyword>
<organism evidence="3 4">
    <name type="scientific">Propioniciclava flava</name>
    <dbReference type="NCBI Taxonomy" id="2072026"/>
    <lineage>
        <taxon>Bacteria</taxon>
        <taxon>Bacillati</taxon>
        <taxon>Actinomycetota</taxon>
        <taxon>Actinomycetes</taxon>
        <taxon>Propionibacteriales</taxon>
        <taxon>Propionibacteriaceae</taxon>
        <taxon>Propioniciclava</taxon>
    </lineage>
</organism>